<gene>
    <name evidence="3" type="ORF">C5167_014510</name>
</gene>
<dbReference type="Gramene" id="RZC55645">
    <property type="protein sequence ID" value="RZC55645"/>
    <property type="gene ID" value="C5167_014510"/>
</dbReference>
<dbReference type="InterPro" id="IPR057375">
    <property type="entry name" value="ULP2A/B_PH"/>
</dbReference>
<evidence type="ECO:0000313" key="4">
    <source>
        <dbReference type="Proteomes" id="UP000316621"/>
    </source>
</evidence>
<proteinExistence type="predicted"/>
<feature type="domain" description="Probable ubiquitin-like-specific protease 2A/B PH" evidence="2">
    <location>
        <begin position="85"/>
        <end position="119"/>
    </location>
</feature>
<feature type="region of interest" description="Disordered" evidence="1">
    <location>
        <begin position="44"/>
        <end position="85"/>
    </location>
</feature>
<organism evidence="3 4">
    <name type="scientific">Papaver somniferum</name>
    <name type="common">Opium poppy</name>
    <dbReference type="NCBI Taxonomy" id="3469"/>
    <lineage>
        <taxon>Eukaryota</taxon>
        <taxon>Viridiplantae</taxon>
        <taxon>Streptophyta</taxon>
        <taxon>Embryophyta</taxon>
        <taxon>Tracheophyta</taxon>
        <taxon>Spermatophyta</taxon>
        <taxon>Magnoliopsida</taxon>
        <taxon>Ranunculales</taxon>
        <taxon>Papaveraceae</taxon>
        <taxon>Papaveroideae</taxon>
        <taxon>Papaver</taxon>
    </lineage>
</organism>
<evidence type="ECO:0000313" key="3">
    <source>
        <dbReference type="EMBL" id="RZC55645.1"/>
    </source>
</evidence>
<keyword evidence="4" id="KW-1185">Reference proteome</keyword>
<accession>A0A4Y7J7N4</accession>
<evidence type="ECO:0000259" key="2">
    <source>
        <dbReference type="Pfam" id="PF25352"/>
    </source>
</evidence>
<dbReference type="AlphaFoldDB" id="A0A4Y7J7N4"/>
<evidence type="ECO:0000256" key="1">
    <source>
        <dbReference type="SAM" id="MobiDB-lite"/>
    </source>
</evidence>
<reference evidence="3 4" key="1">
    <citation type="journal article" date="2018" name="Science">
        <title>The opium poppy genome and morphinan production.</title>
        <authorList>
            <person name="Guo L."/>
            <person name="Winzer T."/>
            <person name="Yang X."/>
            <person name="Li Y."/>
            <person name="Ning Z."/>
            <person name="He Z."/>
            <person name="Teodor R."/>
            <person name="Lu Y."/>
            <person name="Bowser T.A."/>
            <person name="Graham I.A."/>
            <person name="Ye K."/>
        </authorList>
    </citation>
    <scope>NUCLEOTIDE SEQUENCE [LARGE SCALE GENOMIC DNA]</scope>
    <source>
        <strain evidence="4">cv. HN1</strain>
        <tissue evidence="3">Leaves</tissue>
    </source>
</reference>
<name>A0A4Y7J7N4_PAPSO</name>
<sequence length="124" mass="13994">MEENSDNEKFDAFEFNTDDEAVELVSEKFVDKFTSNPASLYLQPVSNEADFQPRNMDDIDAQANDFSDEGDSSSPSSPSSSDLGENEDVVVLNFAIYDDRWARKQNKITSLNARYKAVWYEVAG</sequence>
<dbReference type="Proteomes" id="UP000316621">
    <property type="component" value="Chromosome 3"/>
</dbReference>
<dbReference type="EMBL" id="CM010717">
    <property type="protein sequence ID" value="RZC55645.1"/>
    <property type="molecule type" value="Genomic_DNA"/>
</dbReference>
<protein>
    <recommendedName>
        <fullName evidence="2">Probable ubiquitin-like-specific protease 2A/B PH domain-containing protein</fullName>
    </recommendedName>
</protein>
<dbReference type="Pfam" id="PF25352">
    <property type="entry name" value="PH_ULP"/>
    <property type="match status" value="1"/>
</dbReference>
<feature type="compositionally biased region" description="Low complexity" evidence="1">
    <location>
        <begin position="72"/>
        <end position="81"/>
    </location>
</feature>